<accession>A0A835KQR9</accession>
<organism evidence="1 2">
    <name type="scientific">Digitaria exilis</name>
    <dbReference type="NCBI Taxonomy" id="1010633"/>
    <lineage>
        <taxon>Eukaryota</taxon>
        <taxon>Viridiplantae</taxon>
        <taxon>Streptophyta</taxon>
        <taxon>Embryophyta</taxon>
        <taxon>Tracheophyta</taxon>
        <taxon>Spermatophyta</taxon>
        <taxon>Magnoliopsida</taxon>
        <taxon>Liliopsida</taxon>
        <taxon>Poales</taxon>
        <taxon>Poaceae</taxon>
        <taxon>PACMAD clade</taxon>
        <taxon>Panicoideae</taxon>
        <taxon>Panicodae</taxon>
        <taxon>Paniceae</taxon>
        <taxon>Anthephorinae</taxon>
        <taxon>Digitaria</taxon>
    </lineage>
</organism>
<keyword evidence="2" id="KW-1185">Reference proteome</keyword>
<dbReference type="EMBL" id="JACEFO010000832">
    <property type="protein sequence ID" value="KAF8755336.1"/>
    <property type="molecule type" value="Genomic_DNA"/>
</dbReference>
<dbReference type="AlphaFoldDB" id="A0A835KQR9"/>
<dbReference type="Proteomes" id="UP000636709">
    <property type="component" value="Unassembled WGS sequence"/>
</dbReference>
<protein>
    <submittedName>
        <fullName evidence="1">Uncharacterized protein</fullName>
    </submittedName>
</protein>
<gene>
    <name evidence="1" type="ORF">HU200_011350</name>
</gene>
<proteinExistence type="predicted"/>
<evidence type="ECO:0000313" key="1">
    <source>
        <dbReference type="EMBL" id="KAF8755336.1"/>
    </source>
</evidence>
<name>A0A835KQR9_9POAL</name>
<comment type="caution">
    <text evidence="1">The sequence shown here is derived from an EMBL/GenBank/DDBJ whole genome shotgun (WGS) entry which is preliminary data.</text>
</comment>
<reference evidence="1" key="1">
    <citation type="submission" date="2020-07" db="EMBL/GenBank/DDBJ databases">
        <title>Genome sequence and genetic diversity analysis of an under-domesticated orphan crop, white fonio (Digitaria exilis).</title>
        <authorList>
            <person name="Bennetzen J.L."/>
            <person name="Chen S."/>
            <person name="Ma X."/>
            <person name="Wang X."/>
            <person name="Yssel A.E.J."/>
            <person name="Chaluvadi S.R."/>
            <person name="Johnson M."/>
            <person name="Gangashetty P."/>
            <person name="Hamidou F."/>
            <person name="Sanogo M.D."/>
            <person name="Zwaenepoel A."/>
            <person name="Wallace J."/>
            <person name="Van De Peer Y."/>
            <person name="Van Deynze A."/>
        </authorList>
    </citation>
    <scope>NUCLEOTIDE SEQUENCE</scope>
    <source>
        <tissue evidence="1">Leaves</tissue>
    </source>
</reference>
<evidence type="ECO:0000313" key="2">
    <source>
        <dbReference type="Proteomes" id="UP000636709"/>
    </source>
</evidence>
<sequence>MCMAAWEIGRTWRRRAAAGERSPVRPGLEIARKWTSGAIPHVVFLTFSAVAFGPRDPQGGCVRPSRHDAQRTAKQAPLYVLFGSRILHSCLVSAVFCLIFIPSQNIENSISIFPIHLSHNKLSEKYTLFLLKTKHSKTHDGR</sequence>